<comment type="caution">
    <text evidence="1">The sequence shown here is derived from an EMBL/GenBank/DDBJ whole genome shotgun (WGS) entry which is preliminary data.</text>
</comment>
<gene>
    <name evidence="1" type="ORF">C436_19593</name>
</gene>
<dbReference type="EMBL" id="AOLR01000052">
    <property type="protein sequence ID" value="EMA09164.1"/>
    <property type="molecule type" value="Genomic_DNA"/>
</dbReference>
<name>M0JMF9_9EURY</name>
<dbReference type="AlphaFoldDB" id="M0JMF9"/>
<sequence>MLIRNYAQWHSSRIDSFFIRVHLRTDIGQLICSNQCQSFVELLLEPVANLFRTLGRFDQRFERVTVLLEFHLLVLRIDLTNSVEKLFAVVYLNRSIRSVERLVDATSTYEDLPISTVVSLYVVSPAGVPGFTPSTDMLVQ</sequence>
<keyword evidence="2" id="KW-1185">Reference proteome</keyword>
<reference evidence="1 2" key="1">
    <citation type="journal article" date="2014" name="PLoS Genet.">
        <title>Phylogenetically driven sequencing of extremely halophilic archaea reveals strategies for static and dynamic osmo-response.</title>
        <authorList>
            <person name="Becker E.A."/>
            <person name="Seitzer P.M."/>
            <person name="Tritt A."/>
            <person name="Larsen D."/>
            <person name="Krusor M."/>
            <person name="Yao A.I."/>
            <person name="Wu D."/>
            <person name="Madern D."/>
            <person name="Eisen J.A."/>
            <person name="Darling A.E."/>
            <person name="Facciotti M.T."/>
        </authorList>
    </citation>
    <scope>NUCLEOTIDE SEQUENCE [LARGE SCALE GENOMIC DNA]</scope>
    <source>
        <strain evidence="1 2">ATCC 33800</strain>
    </source>
</reference>
<organism evidence="1 2">
    <name type="scientific">Haloarcula marismortui ATCC 33800</name>
    <dbReference type="NCBI Taxonomy" id="662476"/>
    <lineage>
        <taxon>Archaea</taxon>
        <taxon>Methanobacteriati</taxon>
        <taxon>Methanobacteriota</taxon>
        <taxon>Stenosarchaea group</taxon>
        <taxon>Halobacteria</taxon>
        <taxon>Halobacteriales</taxon>
        <taxon>Haloarculaceae</taxon>
        <taxon>Haloarcula</taxon>
    </lineage>
</organism>
<evidence type="ECO:0000313" key="2">
    <source>
        <dbReference type="Proteomes" id="UP000011659"/>
    </source>
</evidence>
<evidence type="ECO:0000313" key="1">
    <source>
        <dbReference type="EMBL" id="EMA09164.1"/>
    </source>
</evidence>
<accession>M0JMF9</accession>
<proteinExistence type="predicted"/>
<protein>
    <submittedName>
        <fullName evidence="1">Uncharacterized protein</fullName>
    </submittedName>
</protein>
<dbReference type="Proteomes" id="UP000011659">
    <property type="component" value="Unassembled WGS sequence"/>
</dbReference>